<reference evidence="2 3" key="1">
    <citation type="journal article" date="2023" name="Sci. Data">
        <title>Genome assembly of the Korean intertidal mud-creeper Batillaria attramentaria.</title>
        <authorList>
            <person name="Patra A.K."/>
            <person name="Ho P.T."/>
            <person name="Jun S."/>
            <person name="Lee S.J."/>
            <person name="Kim Y."/>
            <person name="Won Y.J."/>
        </authorList>
    </citation>
    <scope>NUCLEOTIDE SEQUENCE [LARGE SCALE GENOMIC DNA]</scope>
    <source>
        <strain evidence="2">Wonlab-2016</strain>
    </source>
</reference>
<dbReference type="AlphaFoldDB" id="A0ABD0JH39"/>
<evidence type="ECO:0000313" key="2">
    <source>
        <dbReference type="EMBL" id="KAK7474207.1"/>
    </source>
</evidence>
<dbReference type="Proteomes" id="UP001519460">
    <property type="component" value="Unassembled WGS sequence"/>
</dbReference>
<evidence type="ECO:0000256" key="1">
    <source>
        <dbReference type="SAM" id="MobiDB-lite"/>
    </source>
</evidence>
<feature type="region of interest" description="Disordered" evidence="1">
    <location>
        <begin position="1"/>
        <end position="32"/>
    </location>
</feature>
<proteinExistence type="predicted"/>
<dbReference type="EMBL" id="JACVVK020000444">
    <property type="protein sequence ID" value="KAK7474207.1"/>
    <property type="molecule type" value="Genomic_DNA"/>
</dbReference>
<name>A0ABD0JH39_9CAEN</name>
<gene>
    <name evidence="2" type="ORF">BaRGS_00034556</name>
</gene>
<accession>A0ABD0JH39</accession>
<sequence length="170" mass="19832">MLCSSTDPQNGPRQRKRKKKYNRPENGLPELKPPDPIAISTLLCILLTRESLSVFLCPQPLRANEVYTYWYEYRKKKRRFFTRVRNKDVNLQRMPSSDFLSLQTNCYIVCDWSTLRTSVAGMTPLRADHAQAFCVADLWASSEFQRQCTAWHCSFDCLLRYPGLVEPRSS</sequence>
<comment type="caution">
    <text evidence="2">The sequence shown here is derived from an EMBL/GenBank/DDBJ whole genome shotgun (WGS) entry which is preliminary data.</text>
</comment>
<keyword evidence="3" id="KW-1185">Reference proteome</keyword>
<organism evidence="2 3">
    <name type="scientific">Batillaria attramentaria</name>
    <dbReference type="NCBI Taxonomy" id="370345"/>
    <lineage>
        <taxon>Eukaryota</taxon>
        <taxon>Metazoa</taxon>
        <taxon>Spiralia</taxon>
        <taxon>Lophotrochozoa</taxon>
        <taxon>Mollusca</taxon>
        <taxon>Gastropoda</taxon>
        <taxon>Caenogastropoda</taxon>
        <taxon>Sorbeoconcha</taxon>
        <taxon>Cerithioidea</taxon>
        <taxon>Batillariidae</taxon>
        <taxon>Batillaria</taxon>
    </lineage>
</organism>
<protein>
    <submittedName>
        <fullName evidence="2">Uncharacterized protein</fullName>
    </submittedName>
</protein>
<evidence type="ECO:0000313" key="3">
    <source>
        <dbReference type="Proteomes" id="UP001519460"/>
    </source>
</evidence>
<feature type="compositionally biased region" description="Polar residues" evidence="1">
    <location>
        <begin position="1"/>
        <end position="12"/>
    </location>
</feature>